<feature type="compositionally biased region" description="Acidic residues" evidence="4">
    <location>
        <begin position="345"/>
        <end position="359"/>
    </location>
</feature>
<dbReference type="Gene3D" id="3.40.1410.10">
    <property type="entry name" value="Chorismate lyase-like"/>
    <property type="match status" value="1"/>
</dbReference>
<protein>
    <recommendedName>
        <fullName evidence="5">HTH gntR-type domain-containing protein</fullName>
    </recommendedName>
</protein>
<comment type="caution">
    <text evidence="6">The sequence shown here is derived from an EMBL/GenBank/DDBJ whole genome shotgun (WGS) entry which is preliminary data.</text>
</comment>
<dbReference type="EMBL" id="BAAABW010000028">
    <property type="protein sequence ID" value="GAA0372337.1"/>
    <property type="molecule type" value="Genomic_DNA"/>
</dbReference>
<evidence type="ECO:0000313" key="7">
    <source>
        <dbReference type="Proteomes" id="UP001500063"/>
    </source>
</evidence>
<dbReference type="Pfam" id="PF07702">
    <property type="entry name" value="UTRA"/>
    <property type="match status" value="1"/>
</dbReference>
<dbReference type="InterPro" id="IPR036388">
    <property type="entry name" value="WH-like_DNA-bd_sf"/>
</dbReference>
<evidence type="ECO:0000256" key="4">
    <source>
        <dbReference type="SAM" id="MobiDB-lite"/>
    </source>
</evidence>
<gene>
    <name evidence="6" type="ORF">GCM10010319_58150</name>
</gene>
<keyword evidence="1" id="KW-0805">Transcription regulation</keyword>
<keyword evidence="2" id="KW-0238">DNA-binding</keyword>
<accession>A0ABP3HKG5</accession>
<dbReference type="Proteomes" id="UP001500063">
    <property type="component" value="Unassembled WGS sequence"/>
</dbReference>
<feature type="region of interest" description="Disordered" evidence="4">
    <location>
        <begin position="336"/>
        <end position="375"/>
    </location>
</feature>
<dbReference type="PRINTS" id="PR00035">
    <property type="entry name" value="HTHGNTR"/>
</dbReference>
<sequence length="375" mass="41023">MIDVGSHYQQIADDLRHLIESGEYAAGSQLPSEKELAARYKVSHPTLRSALEVLQADGLLEKFHGRGNFVRRPRERITYVGEGHAADQRASLDDALKVDVDACQMGAHPALSELLDVPVGTRLTEYTYLSHLYQSPQTLARVYVPWHVTEFEAPKTSRSPWGEDIRELLADAGVDVTSTVERVTARLPRTEEANLLHITTKTPVIAIERTSFDADGHVVELALLVLRGDRTEAVFTHRNAAPPEMEDCVDSGFRLLPWDSPEGKPCLLSADCASSGALSQIADNVETEQTNAGAEVLSGAKSLLAEPEAGEYLLRFALARTVEALGEVLRVAQSRGARLSVPAYDEPEDEDDDSEEPEERVDSSEDRGTLKGVTG</sequence>
<keyword evidence="7" id="KW-1185">Reference proteome</keyword>
<feature type="domain" description="HTH gntR-type" evidence="5">
    <location>
        <begin position="5"/>
        <end position="73"/>
    </location>
</feature>
<reference evidence="7" key="1">
    <citation type="journal article" date="2019" name="Int. J. Syst. Evol. Microbiol.">
        <title>The Global Catalogue of Microorganisms (GCM) 10K type strain sequencing project: providing services to taxonomists for standard genome sequencing and annotation.</title>
        <authorList>
            <consortium name="The Broad Institute Genomics Platform"/>
            <consortium name="The Broad Institute Genome Sequencing Center for Infectious Disease"/>
            <person name="Wu L."/>
            <person name="Ma J."/>
        </authorList>
    </citation>
    <scope>NUCLEOTIDE SEQUENCE [LARGE SCALE GENOMIC DNA]</scope>
    <source>
        <strain evidence="7">JCM 4565</strain>
    </source>
</reference>
<dbReference type="SMART" id="SM00866">
    <property type="entry name" value="UTRA"/>
    <property type="match status" value="1"/>
</dbReference>
<dbReference type="CDD" id="cd07377">
    <property type="entry name" value="WHTH_GntR"/>
    <property type="match status" value="1"/>
</dbReference>
<dbReference type="InterPro" id="IPR000524">
    <property type="entry name" value="Tscrpt_reg_HTH_GntR"/>
</dbReference>
<dbReference type="InterPro" id="IPR036390">
    <property type="entry name" value="WH_DNA-bd_sf"/>
</dbReference>
<dbReference type="Gene3D" id="1.10.10.10">
    <property type="entry name" value="Winged helix-like DNA-binding domain superfamily/Winged helix DNA-binding domain"/>
    <property type="match status" value="1"/>
</dbReference>
<proteinExistence type="predicted"/>
<dbReference type="InterPro" id="IPR050679">
    <property type="entry name" value="Bact_HTH_transcr_reg"/>
</dbReference>
<feature type="compositionally biased region" description="Basic and acidic residues" evidence="4">
    <location>
        <begin position="360"/>
        <end position="369"/>
    </location>
</feature>
<dbReference type="Pfam" id="PF00392">
    <property type="entry name" value="GntR"/>
    <property type="match status" value="1"/>
</dbReference>
<dbReference type="SUPFAM" id="SSF64288">
    <property type="entry name" value="Chorismate lyase-like"/>
    <property type="match status" value="1"/>
</dbReference>
<dbReference type="SUPFAM" id="SSF46785">
    <property type="entry name" value="Winged helix' DNA-binding domain"/>
    <property type="match status" value="1"/>
</dbReference>
<keyword evidence="3" id="KW-0804">Transcription</keyword>
<dbReference type="RefSeq" id="WP_344122510.1">
    <property type="nucleotide sequence ID" value="NZ_BAAABW010000028.1"/>
</dbReference>
<evidence type="ECO:0000256" key="3">
    <source>
        <dbReference type="ARBA" id="ARBA00023163"/>
    </source>
</evidence>
<evidence type="ECO:0000259" key="5">
    <source>
        <dbReference type="PROSITE" id="PS50949"/>
    </source>
</evidence>
<organism evidence="6 7">
    <name type="scientific">Streptomyces blastmyceticus</name>
    <dbReference type="NCBI Taxonomy" id="68180"/>
    <lineage>
        <taxon>Bacteria</taxon>
        <taxon>Bacillati</taxon>
        <taxon>Actinomycetota</taxon>
        <taxon>Actinomycetes</taxon>
        <taxon>Kitasatosporales</taxon>
        <taxon>Streptomycetaceae</taxon>
        <taxon>Streptomyces</taxon>
    </lineage>
</organism>
<dbReference type="PANTHER" id="PTHR44846">
    <property type="entry name" value="MANNOSYL-D-GLYCERATE TRANSPORT/METABOLISM SYSTEM REPRESSOR MNGR-RELATED"/>
    <property type="match status" value="1"/>
</dbReference>
<evidence type="ECO:0000256" key="2">
    <source>
        <dbReference type="ARBA" id="ARBA00023125"/>
    </source>
</evidence>
<dbReference type="PANTHER" id="PTHR44846:SF17">
    <property type="entry name" value="GNTR-FAMILY TRANSCRIPTIONAL REGULATOR"/>
    <property type="match status" value="1"/>
</dbReference>
<evidence type="ECO:0000256" key="1">
    <source>
        <dbReference type="ARBA" id="ARBA00023015"/>
    </source>
</evidence>
<dbReference type="SMART" id="SM00345">
    <property type="entry name" value="HTH_GNTR"/>
    <property type="match status" value="1"/>
</dbReference>
<evidence type="ECO:0000313" key="6">
    <source>
        <dbReference type="EMBL" id="GAA0372337.1"/>
    </source>
</evidence>
<dbReference type="PROSITE" id="PS50949">
    <property type="entry name" value="HTH_GNTR"/>
    <property type="match status" value="1"/>
</dbReference>
<dbReference type="InterPro" id="IPR028978">
    <property type="entry name" value="Chorismate_lyase_/UTRA_dom_sf"/>
</dbReference>
<dbReference type="InterPro" id="IPR011663">
    <property type="entry name" value="UTRA"/>
</dbReference>
<name>A0ABP3HKG5_9ACTN</name>